<evidence type="ECO:0000313" key="1">
    <source>
        <dbReference type="EMBL" id="MCI1189413.1"/>
    </source>
</evidence>
<evidence type="ECO:0000313" key="2">
    <source>
        <dbReference type="Proteomes" id="UP001139193"/>
    </source>
</evidence>
<protein>
    <recommendedName>
        <fullName evidence="3">PD-(D/E)XK endonuclease-like domain-containing protein</fullName>
    </recommendedName>
</protein>
<dbReference type="Gene3D" id="3.90.320.10">
    <property type="match status" value="1"/>
</dbReference>
<name>A0A9X2AHZ1_9BACT</name>
<dbReference type="InterPro" id="IPR011604">
    <property type="entry name" value="PDDEXK-like_dom_sf"/>
</dbReference>
<dbReference type="Proteomes" id="UP001139193">
    <property type="component" value="Unassembled WGS sequence"/>
</dbReference>
<keyword evidence="2" id="KW-1185">Reference proteome</keyword>
<sequence length="353" mass="41044">MGNQTNLKEALYAYLDSAQFAHLGYALKKLGFHNESLKNDYLDKLYQKVYEKLREYKSLETIAWIVYSNIREEFVFKKASFVDESEGVDVITKYVINEIDAGYITATDISSYVFCPASYCIKKSFIDDEATIEAQIGTGFHEYSRLVYYTDASKRSLVFGGNVIGDQYYNKDNHYFFDDLRKSKIVYAGYDANSKKYFKSSKANFFGSPNYIFANENGQNYVVQEKFRNAKKRSNILRSSHKAQVVSYINFLDSIDALYGYIVYWYYVGEDDSKRIKECIVFKVEKSETDEEEIQSVFQDVSWINEGFDLEFDRDKLDAKKCVNCVVNRFCGHKTGRFTQVSIPYGKEYYGLI</sequence>
<gene>
    <name evidence="1" type="ORF">MON38_18470</name>
</gene>
<dbReference type="RefSeq" id="WP_241937639.1">
    <property type="nucleotide sequence ID" value="NZ_JALBGC010000005.1"/>
</dbReference>
<evidence type="ECO:0008006" key="3">
    <source>
        <dbReference type="Google" id="ProtNLM"/>
    </source>
</evidence>
<proteinExistence type="predicted"/>
<dbReference type="EMBL" id="JALBGC010000005">
    <property type="protein sequence ID" value="MCI1189413.1"/>
    <property type="molecule type" value="Genomic_DNA"/>
</dbReference>
<reference evidence="1" key="1">
    <citation type="submission" date="2022-03" db="EMBL/GenBank/DDBJ databases">
        <title>Bacterial whole genome sequence for Hymenobacter sp. DH14.</title>
        <authorList>
            <person name="Le V."/>
        </authorList>
    </citation>
    <scope>NUCLEOTIDE SEQUENCE</scope>
    <source>
        <strain evidence="1">DH14</strain>
    </source>
</reference>
<accession>A0A9X2AHZ1</accession>
<dbReference type="AlphaFoldDB" id="A0A9X2AHZ1"/>
<organism evidence="1 2">
    <name type="scientific">Hymenobacter cyanobacteriorum</name>
    <dbReference type="NCBI Taxonomy" id="2926463"/>
    <lineage>
        <taxon>Bacteria</taxon>
        <taxon>Pseudomonadati</taxon>
        <taxon>Bacteroidota</taxon>
        <taxon>Cytophagia</taxon>
        <taxon>Cytophagales</taxon>
        <taxon>Hymenobacteraceae</taxon>
        <taxon>Hymenobacter</taxon>
    </lineage>
</organism>
<comment type="caution">
    <text evidence="1">The sequence shown here is derived from an EMBL/GenBank/DDBJ whole genome shotgun (WGS) entry which is preliminary data.</text>
</comment>